<evidence type="ECO:0000256" key="1">
    <source>
        <dbReference type="SAM" id="MobiDB-lite"/>
    </source>
</evidence>
<dbReference type="EMBL" id="KF900340">
    <property type="protein sequence ID" value="AIE91504.1"/>
    <property type="molecule type" value="Genomic_DNA"/>
</dbReference>
<reference evidence="2" key="1">
    <citation type="journal article" date="2014" name="Genome Biol. Evol.">
        <title>Pangenome evidence for extensive interdomain horizontal transfer affecting lineage core and shell genes in uncultured planktonic thaumarchaeota and euryarchaeota.</title>
        <authorList>
            <person name="Deschamps P."/>
            <person name="Zivanovic Y."/>
            <person name="Moreira D."/>
            <person name="Rodriguez-Valera F."/>
            <person name="Lopez-Garcia P."/>
        </authorList>
    </citation>
    <scope>NUCLEOTIDE SEQUENCE</scope>
</reference>
<dbReference type="AlphaFoldDB" id="A0A075FJK7"/>
<organism evidence="2">
    <name type="scientific">uncultured marine group II/III euryarchaeote AD1000_12_B08</name>
    <dbReference type="NCBI Taxonomy" id="1457724"/>
    <lineage>
        <taxon>Archaea</taxon>
        <taxon>Methanobacteriati</taxon>
        <taxon>Methanobacteriota</taxon>
        <taxon>environmental samples</taxon>
    </lineage>
</organism>
<accession>A0A075FJK7</accession>
<name>A0A075FJK7_9EURY</name>
<proteinExistence type="predicted"/>
<evidence type="ECO:0000313" key="2">
    <source>
        <dbReference type="EMBL" id="AIE91504.1"/>
    </source>
</evidence>
<sequence>MEREDYTVGERGLAINTKLLNSLFQAKLAELRDLAVENNLPKTGNVEQLRAKLIATLVLNQFDFTDSGINKMQNKELTEILGLFGVKKSGPKKAKMRRLWLHLNGDPKKLNVSTIGDMTREELHALCVTFDLPRSGNKNVLMGRVAGVLSSEEKSWGRVKKSLRTGQKTIDAGVEVELDVETDDSEPVTPVEVIEIPEPVELPPELDEDILDAPTPTPVTLDEGAGEALVRLESRKAELTSHLREFLLIGREQDEDDVSAFIEDLGRLGFGIEHEVVRGQILDELQQMIQLKQQEDSARSALPGSWREKQALRQLEDARPKLLDKLDEILERRGGEIASARVDFENAALDVGLDLELAAISGRVHGLFDLQVSLRASEEELDPVTARRHRAMETLYQRSHDLSDEAMAQLGKIETQMEAFERVVETIVRRSEGEFGPTEHALLVRFLERRGWDPNQPEVRPRLLAAAGILAAEMGYVDAADIPSLPTSISLDAEKVSDVVDSMRDILTEMGRAPPTIESATSVESNEELESNRVKSKLDAADALLRKLNRGEN</sequence>
<evidence type="ECO:0008006" key="3">
    <source>
        <dbReference type="Google" id="ProtNLM"/>
    </source>
</evidence>
<protein>
    <recommendedName>
        <fullName evidence="3">SAP domain-containing protein</fullName>
    </recommendedName>
</protein>
<feature type="region of interest" description="Disordered" evidence="1">
    <location>
        <begin position="512"/>
        <end position="534"/>
    </location>
</feature>